<evidence type="ECO:0000256" key="1">
    <source>
        <dbReference type="SAM" id="MobiDB-lite"/>
    </source>
</evidence>
<dbReference type="Proteomes" id="UP000076580">
    <property type="component" value="Chromosome 01"/>
</dbReference>
<evidence type="ECO:0000313" key="3">
    <source>
        <dbReference type="Proteomes" id="UP000076580"/>
    </source>
</evidence>
<dbReference type="GeneID" id="63715909"/>
<dbReference type="AlphaFoldDB" id="A0A151GYC8"/>
<feature type="region of interest" description="Disordered" evidence="1">
    <location>
        <begin position="1"/>
        <end position="53"/>
    </location>
</feature>
<protein>
    <submittedName>
        <fullName evidence="2">Uncharacterized protein</fullName>
    </submittedName>
</protein>
<name>A0A151GYC8_DRECN</name>
<sequence length="114" mass="12327">MSENFSRLHQRDGVHTAAEPNPSAPPRSRQHLRAAAAQRRAGPRREPRTIGGARRVSADGWLEFRASLAYALGAALHVGAPPGVDSATRPPKVTGTTILPIPTRDEQYSVEDEL</sequence>
<dbReference type="RefSeq" id="XP_040661471.1">
    <property type="nucleotide sequence ID" value="XM_040800588.1"/>
</dbReference>
<reference evidence="2 3" key="1">
    <citation type="journal article" date="2016" name="Sci. Rep.">
        <title>Insights into Adaptations to a Near-Obligate Nematode Endoparasitic Lifestyle from the Finished Genome of Drechmeria coniospora.</title>
        <authorList>
            <person name="Zhang L."/>
            <person name="Zhou Z."/>
            <person name="Guo Q."/>
            <person name="Fokkens L."/>
            <person name="Miskei M."/>
            <person name="Pocsi I."/>
            <person name="Zhang W."/>
            <person name="Chen M."/>
            <person name="Wang L."/>
            <person name="Sun Y."/>
            <person name="Donzelli B.G."/>
            <person name="Gibson D.M."/>
            <person name="Nelson D.R."/>
            <person name="Luo J.G."/>
            <person name="Rep M."/>
            <person name="Liu H."/>
            <person name="Yang S."/>
            <person name="Wang J."/>
            <person name="Krasnoff S.B."/>
            <person name="Xu Y."/>
            <person name="Molnar I."/>
            <person name="Lin M."/>
        </authorList>
    </citation>
    <scope>NUCLEOTIDE SEQUENCE [LARGE SCALE GENOMIC DNA]</scope>
    <source>
        <strain evidence="2 3">ARSEF 6962</strain>
    </source>
</reference>
<accession>A0A151GYC8</accession>
<evidence type="ECO:0000313" key="2">
    <source>
        <dbReference type="EMBL" id="KYK62119.1"/>
    </source>
</evidence>
<dbReference type="EMBL" id="LAYC01000001">
    <property type="protein sequence ID" value="KYK62119.1"/>
    <property type="molecule type" value="Genomic_DNA"/>
</dbReference>
<keyword evidence="3" id="KW-1185">Reference proteome</keyword>
<proteinExistence type="predicted"/>
<gene>
    <name evidence="2" type="ORF">DCS_03266</name>
</gene>
<organism evidence="2 3">
    <name type="scientific">Drechmeria coniospora</name>
    <name type="common">Nematophagous fungus</name>
    <name type="synonym">Meria coniospora</name>
    <dbReference type="NCBI Taxonomy" id="98403"/>
    <lineage>
        <taxon>Eukaryota</taxon>
        <taxon>Fungi</taxon>
        <taxon>Dikarya</taxon>
        <taxon>Ascomycota</taxon>
        <taxon>Pezizomycotina</taxon>
        <taxon>Sordariomycetes</taxon>
        <taxon>Hypocreomycetidae</taxon>
        <taxon>Hypocreales</taxon>
        <taxon>Ophiocordycipitaceae</taxon>
        <taxon>Drechmeria</taxon>
    </lineage>
</organism>
<comment type="caution">
    <text evidence="2">The sequence shown here is derived from an EMBL/GenBank/DDBJ whole genome shotgun (WGS) entry which is preliminary data.</text>
</comment>
<dbReference type="InParanoid" id="A0A151GYC8"/>